<organism evidence="3 4">
    <name type="scientific">Portunus trituberculatus</name>
    <name type="common">Swimming crab</name>
    <name type="synonym">Neptunus trituberculatus</name>
    <dbReference type="NCBI Taxonomy" id="210409"/>
    <lineage>
        <taxon>Eukaryota</taxon>
        <taxon>Metazoa</taxon>
        <taxon>Ecdysozoa</taxon>
        <taxon>Arthropoda</taxon>
        <taxon>Crustacea</taxon>
        <taxon>Multicrustacea</taxon>
        <taxon>Malacostraca</taxon>
        <taxon>Eumalacostraca</taxon>
        <taxon>Eucarida</taxon>
        <taxon>Decapoda</taxon>
        <taxon>Pleocyemata</taxon>
        <taxon>Brachyura</taxon>
        <taxon>Eubrachyura</taxon>
        <taxon>Portunoidea</taxon>
        <taxon>Portunidae</taxon>
        <taxon>Portuninae</taxon>
        <taxon>Portunus</taxon>
    </lineage>
</organism>
<keyword evidence="4" id="KW-1185">Reference proteome</keyword>
<evidence type="ECO:0000256" key="1">
    <source>
        <dbReference type="SAM" id="MobiDB-lite"/>
    </source>
</evidence>
<protein>
    <submittedName>
        <fullName evidence="3">Uncharacterized protein</fullName>
    </submittedName>
</protein>
<dbReference type="AlphaFoldDB" id="A0A5B7F8Q6"/>
<accession>A0A5B7F8Q6</accession>
<feature type="region of interest" description="Disordered" evidence="1">
    <location>
        <begin position="123"/>
        <end position="145"/>
    </location>
</feature>
<dbReference type="EMBL" id="VSRR010006082">
    <property type="protein sequence ID" value="MPC44010.1"/>
    <property type="molecule type" value="Genomic_DNA"/>
</dbReference>
<evidence type="ECO:0000313" key="3">
    <source>
        <dbReference type="EMBL" id="MPC44010.1"/>
    </source>
</evidence>
<feature type="signal peptide" evidence="2">
    <location>
        <begin position="1"/>
        <end position="31"/>
    </location>
</feature>
<feature type="chain" id="PRO_5022945244" evidence="2">
    <location>
        <begin position="32"/>
        <end position="145"/>
    </location>
</feature>
<keyword evidence="2" id="KW-0732">Signal</keyword>
<name>A0A5B7F8Q6_PORTR</name>
<gene>
    <name evidence="3" type="ORF">E2C01_037669</name>
</gene>
<reference evidence="3 4" key="1">
    <citation type="submission" date="2019-05" db="EMBL/GenBank/DDBJ databases">
        <title>Another draft genome of Portunus trituberculatus and its Hox gene families provides insights of decapod evolution.</title>
        <authorList>
            <person name="Jeong J.-H."/>
            <person name="Song I."/>
            <person name="Kim S."/>
            <person name="Choi T."/>
            <person name="Kim D."/>
            <person name="Ryu S."/>
            <person name="Kim W."/>
        </authorList>
    </citation>
    <scope>NUCLEOTIDE SEQUENCE [LARGE SCALE GENOMIC DNA]</scope>
    <source>
        <tissue evidence="3">Muscle</tissue>
    </source>
</reference>
<evidence type="ECO:0000256" key="2">
    <source>
        <dbReference type="SAM" id="SignalP"/>
    </source>
</evidence>
<dbReference type="Proteomes" id="UP000324222">
    <property type="component" value="Unassembled WGS sequence"/>
</dbReference>
<evidence type="ECO:0000313" key="4">
    <source>
        <dbReference type="Proteomes" id="UP000324222"/>
    </source>
</evidence>
<comment type="caution">
    <text evidence="3">The sequence shown here is derived from an EMBL/GenBank/DDBJ whole genome shotgun (WGS) entry which is preliminary data.</text>
</comment>
<proteinExistence type="predicted"/>
<sequence length="145" mass="15917">MTPSTQAQGMWYMIKCLTCVLNGWWSAGLEAVQVNTVLWCSRDARKLRMDFALRRCSSSISSVVYSMPSVISRPDPSSHWICGRPGTYQTSPLACTSKSPLFASHTLGTSLFLLLSSNVMPPNTTNTTNTTNTNNTKNTINNTTS</sequence>